<evidence type="ECO:0000256" key="2">
    <source>
        <dbReference type="ARBA" id="ARBA00022475"/>
    </source>
</evidence>
<feature type="transmembrane region" description="Helical" evidence="6">
    <location>
        <begin position="368"/>
        <end position="388"/>
    </location>
</feature>
<comment type="subcellular location">
    <subcellularLocation>
        <location evidence="1">Cell membrane</location>
        <topology evidence="1">Multi-pass membrane protein</topology>
    </subcellularLocation>
</comment>
<accession>A0A9W6GEC6</accession>
<gene>
    <name evidence="7" type="ORF">TISLANDTSLP1_01020</name>
</gene>
<comment type="caution">
    <text evidence="7">The sequence shown here is derived from an EMBL/GenBank/DDBJ whole genome shotgun (WGS) entry which is preliminary data.</text>
</comment>
<reference evidence="7" key="1">
    <citation type="submission" date="2022-12" db="EMBL/GenBank/DDBJ databases">
        <title>Reference genome sequencing for broad-spectrum identification of bacterial and archaeal isolates by mass spectrometry.</title>
        <authorList>
            <person name="Sekiguchi Y."/>
            <person name="Tourlousse D.M."/>
        </authorList>
    </citation>
    <scope>NUCLEOTIDE SEQUENCE</scope>
    <source>
        <strain evidence="7">TSL-P1</strain>
    </source>
</reference>
<dbReference type="PANTHER" id="PTHR30250">
    <property type="entry name" value="PST FAMILY PREDICTED COLANIC ACID TRANSPORTER"/>
    <property type="match status" value="1"/>
</dbReference>
<feature type="transmembrane region" description="Helical" evidence="6">
    <location>
        <begin position="185"/>
        <end position="203"/>
    </location>
</feature>
<dbReference type="InterPro" id="IPR050833">
    <property type="entry name" value="Poly_Biosynth_Transport"/>
</dbReference>
<feature type="transmembrane region" description="Helical" evidence="6">
    <location>
        <begin position="20"/>
        <end position="38"/>
    </location>
</feature>
<dbReference type="InterPro" id="IPR002797">
    <property type="entry name" value="Polysacc_synth"/>
</dbReference>
<dbReference type="CDD" id="cd13128">
    <property type="entry name" value="MATE_Wzx_like"/>
    <property type="match status" value="1"/>
</dbReference>
<feature type="transmembrane region" description="Helical" evidence="6">
    <location>
        <begin position="92"/>
        <end position="116"/>
    </location>
</feature>
<protein>
    <submittedName>
        <fullName evidence="7">Transporter</fullName>
    </submittedName>
</protein>
<dbReference type="GO" id="GO:0005886">
    <property type="term" value="C:plasma membrane"/>
    <property type="evidence" value="ECO:0007669"/>
    <property type="project" value="UniProtKB-SubCell"/>
</dbReference>
<name>A0A9W6GEC6_9BACT</name>
<proteinExistence type="predicted"/>
<dbReference type="EMBL" id="BSDX01000001">
    <property type="protein sequence ID" value="GLI52409.1"/>
    <property type="molecule type" value="Genomic_DNA"/>
</dbReference>
<evidence type="ECO:0000256" key="1">
    <source>
        <dbReference type="ARBA" id="ARBA00004651"/>
    </source>
</evidence>
<evidence type="ECO:0000313" key="8">
    <source>
        <dbReference type="Proteomes" id="UP001144297"/>
    </source>
</evidence>
<feature type="transmembrane region" description="Helical" evidence="6">
    <location>
        <begin position="301"/>
        <end position="324"/>
    </location>
</feature>
<dbReference type="PANTHER" id="PTHR30250:SF11">
    <property type="entry name" value="O-ANTIGEN TRANSPORTER-RELATED"/>
    <property type="match status" value="1"/>
</dbReference>
<keyword evidence="4 6" id="KW-1133">Transmembrane helix</keyword>
<sequence length="428" mass="48843">MRIFRKFLNSPDKKRLFSNFVSLAVLQGANYILPLITFPYLVRVLGVEKFGLLAFATATVTYFQILTDYGFNLSATRDISIHRENKEKVQEIFSSVMIIKFGLLILSFFLLIILILSFDKFRKDWEVFVLSFGMVVGQVLFPVWFFQGMEKMKYITILNIFAKLLFTIAIFIFVKEQSDYLKVPFLNSLGFILAGILALCIVFRDFKIGFSIPNKSFIKHQLIEGWHIFISTVAISLYTVSNTFILGIFTNNTIVGYYAAAERIVKAVQGLFNPISQAVYPYISKVVSESKERGIKLIKKLTFIIGGVSFFLSLCLFIFASLIVKVFLGNQYIESIVLLKILSWLPFIIALSNIFGIQTMLNFNYKEAFSKILISASVINIFLAFILVPLYKHIGISVAVLISEMFVTISMYFYLQHKGIKIIEGKIV</sequence>
<dbReference type="Pfam" id="PF01943">
    <property type="entry name" value="Polysacc_synt"/>
    <property type="match status" value="1"/>
</dbReference>
<keyword evidence="5 6" id="KW-0472">Membrane</keyword>
<feature type="transmembrane region" description="Helical" evidence="6">
    <location>
        <begin position="50"/>
        <end position="71"/>
    </location>
</feature>
<evidence type="ECO:0000256" key="3">
    <source>
        <dbReference type="ARBA" id="ARBA00022692"/>
    </source>
</evidence>
<evidence type="ECO:0000256" key="5">
    <source>
        <dbReference type="ARBA" id="ARBA00023136"/>
    </source>
</evidence>
<dbReference type="AlphaFoldDB" id="A0A9W6GEC6"/>
<organism evidence="7 8">
    <name type="scientific">Thermodesulfovibrio yellowstonii</name>
    <dbReference type="NCBI Taxonomy" id="28262"/>
    <lineage>
        <taxon>Bacteria</taxon>
        <taxon>Pseudomonadati</taxon>
        <taxon>Nitrospirota</taxon>
        <taxon>Thermodesulfovibrionia</taxon>
        <taxon>Thermodesulfovibrionales</taxon>
        <taxon>Thermodesulfovibrionaceae</taxon>
        <taxon>Thermodesulfovibrio</taxon>
    </lineage>
</organism>
<feature type="transmembrane region" description="Helical" evidence="6">
    <location>
        <begin position="394"/>
        <end position="415"/>
    </location>
</feature>
<keyword evidence="3 6" id="KW-0812">Transmembrane</keyword>
<keyword evidence="2" id="KW-1003">Cell membrane</keyword>
<feature type="transmembrane region" description="Helical" evidence="6">
    <location>
        <begin position="154"/>
        <end position="173"/>
    </location>
</feature>
<keyword evidence="8" id="KW-1185">Reference proteome</keyword>
<evidence type="ECO:0000313" key="7">
    <source>
        <dbReference type="EMBL" id="GLI52409.1"/>
    </source>
</evidence>
<feature type="transmembrane region" description="Helical" evidence="6">
    <location>
        <begin position="336"/>
        <end position="356"/>
    </location>
</feature>
<dbReference type="Proteomes" id="UP001144297">
    <property type="component" value="Unassembled WGS sequence"/>
</dbReference>
<feature type="transmembrane region" description="Helical" evidence="6">
    <location>
        <begin position="128"/>
        <end position="147"/>
    </location>
</feature>
<evidence type="ECO:0000256" key="4">
    <source>
        <dbReference type="ARBA" id="ARBA00022989"/>
    </source>
</evidence>
<evidence type="ECO:0000256" key="6">
    <source>
        <dbReference type="SAM" id="Phobius"/>
    </source>
</evidence>